<evidence type="ECO:0000256" key="7">
    <source>
        <dbReference type="ARBA" id="ARBA00023141"/>
    </source>
</evidence>
<evidence type="ECO:0000256" key="4">
    <source>
        <dbReference type="ARBA" id="ARBA00022272"/>
    </source>
</evidence>
<keyword evidence="7 9" id="KW-0057">Aromatic amino acid biosynthesis</keyword>
<dbReference type="GO" id="GO:0004640">
    <property type="term" value="F:phosphoribosylanthranilate isomerase activity"/>
    <property type="evidence" value="ECO:0007669"/>
    <property type="project" value="UniProtKB-UniRule"/>
</dbReference>
<dbReference type="InterPro" id="IPR013785">
    <property type="entry name" value="Aldolase_TIM"/>
</dbReference>
<feature type="domain" description="N-(5'phosphoribosyl) anthranilate isomerase (PRAI)" evidence="10">
    <location>
        <begin position="5"/>
        <end position="205"/>
    </location>
</feature>
<keyword evidence="8 9" id="KW-0413">Isomerase</keyword>
<gene>
    <name evidence="9" type="primary">trpF</name>
    <name evidence="11" type="ORF">X907_1386</name>
</gene>
<dbReference type="KEGG" id="gak:X907_1386"/>
<evidence type="ECO:0000256" key="3">
    <source>
        <dbReference type="ARBA" id="ARBA00012572"/>
    </source>
</evidence>
<keyword evidence="6 9" id="KW-0822">Tryptophan biosynthesis</keyword>
<evidence type="ECO:0000256" key="1">
    <source>
        <dbReference type="ARBA" id="ARBA00001164"/>
    </source>
</evidence>
<accession>A0A3T0E9C3</accession>
<dbReference type="SUPFAM" id="SSF51366">
    <property type="entry name" value="Ribulose-phoshate binding barrel"/>
    <property type="match status" value="1"/>
</dbReference>
<dbReference type="EMBL" id="CP018911">
    <property type="protein sequence ID" value="AZU03919.1"/>
    <property type="molecule type" value="Genomic_DNA"/>
</dbReference>
<dbReference type="Proteomes" id="UP000286954">
    <property type="component" value="Chromosome"/>
</dbReference>
<keyword evidence="5 9" id="KW-0028">Amino-acid biosynthesis</keyword>
<dbReference type="Pfam" id="PF00697">
    <property type="entry name" value="PRAI"/>
    <property type="match status" value="1"/>
</dbReference>
<evidence type="ECO:0000313" key="11">
    <source>
        <dbReference type="EMBL" id="AZU03919.1"/>
    </source>
</evidence>
<dbReference type="InterPro" id="IPR044643">
    <property type="entry name" value="TrpF_fam"/>
</dbReference>
<evidence type="ECO:0000256" key="8">
    <source>
        <dbReference type="ARBA" id="ARBA00023235"/>
    </source>
</evidence>
<proteinExistence type="inferred from homology"/>
<dbReference type="PANTHER" id="PTHR42894">
    <property type="entry name" value="N-(5'-PHOSPHORIBOSYL)ANTHRANILATE ISOMERASE"/>
    <property type="match status" value="1"/>
</dbReference>
<dbReference type="RefSeq" id="WP_127566518.1">
    <property type="nucleotide sequence ID" value="NZ_BMFB01000007.1"/>
</dbReference>
<evidence type="ECO:0000313" key="12">
    <source>
        <dbReference type="Proteomes" id="UP000286954"/>
    </source>
</evidence>
<dbReference type="HAMAP" id="MF_00135">
    <property type="entry name" value="PRAI"/>
    <property type="match status" value="1"/>
</dbReference>
<reference evidence="11 12" key="1">
    <citation type="submission" date="2016-12" db="EMBL/GenBank/DDBJ databases">
        <title>The genome of dimorphic prosthecate Glycocaulis alkaliphilus 6b-8t, isolated from crude oil dictates its adaptability in petroleum environments.</title>
        <authorList>
            <person name="Wu X.-L."/>
            <person name="Geng S."/>
        </authorList>
    </citation>
    <scope>NUCLEOTIDE SEQUENCE [LARGE SCALE GENOMIC DNA]</scope>
    <source>
        <strain evidence="11 12">6B-8</strain>
    </source>
</reference>
<dbReference type="OrthoDB" id="9796196at2"/>
<name>A0A3T0E9C3_9PROT</name>
<dbReference type="GO" id="GO:0000162">
    <property type="term" value="P:L-tryptophan biosynthetic process"/>
    <property type="evidence" value="ECO:0007669"/>
    <property type="project" value="UniProtKB-UniRule"/>
</dbReference>
<keyword evidence="12" id="KW-1185">Reference proteome</keyword>
<dbReference type="EC" id="5.3.1.24" evidence="3 9"/>
<dbReference type="PANTHER" id="PTHR42894:SF1">
    <property type="entry name" value="N-(5'-PHOSPHORIBOSYL)ANTHRANILATE ISOMERASE"/>
    <property type="match status" value="1"/>
</dbReference>
<dbReference type="InterPro" id="IPR001240">
    <property type="entry name" value="PRAI_dom"/>
</dbReference>
<evidence type="ECO:0000256" key="2">
    <source>
        <dbReference type="ARBA" id="ARBA00004664"/>
    </source>
</evidence>
<evidence type="ECO:0000259" key="10">
    <source>
        <dbReference type="Pfam" id="PF00697"/>
    </source>
</evidence>
<dbReference type="InterPro" id="IPR011060">
    <property type="entry name" value="RibuloseP-bd_barrel"/>
</dbReference>
<comment type="similarity">
    <text evidence="9">Belongs to the TrpF family.</text>
</comment>
<evidence type="ECO:0000256" key="5">
    <source>
        <dbReference type="ARBA" id="ARBA00022605"/>
    </source>
</evidence>
<dbReference type="UniPathway" id="UPA00035">
    <property type="reaction ID" value="UER00042"/>
</dbReference>
<sequence length="214" mass="21912">MTTRVKICGMSDEASVKAAIAAGADYLGFIIFPKSPRGVTLADAARLSALKGSAKSVAVLVDPDDALLGQVLRVLAPDIIQLHGQESPERCLDARNYAGEGVWKAVPVGGAADVARASRYAGFADAILFDAKPPAGADRPGGWGEGYDYSLVKGFDALPFILAGGLTPENVAGAITASGAPAVDAVSGVESAPGVKDAARIMAFLSAVKRLEMR</sequence>
<protein>
    <recommendedName>
        <fullName evidence="4 9">N-(5'-phosphoribosyl)anthranilate isomerase</fullName>
        <shortName evidence="9">PRAI</shortName>
        <ecNumber evidence="3 9">5.3.1.24</ecNumber>
    </recommendedName>
</protein>
<dbReference type="AlphaFoldDB" id="A0A3T0E9C3"/>
<evidence type="ECO:0000256" key="9">
    <source>
        <dbReference type="HAMAP-Rule" id="MF_00135"/>
    </source>
</evidence>
<dbReference type="NCBIfam" id="NF002295">
    <property type="entry name" value="PRK01222.1-1"/>
    <property type="match status" value="1"/>
</dbReference>
<dbReference type="Gene3D" id="3.20.20.70">
    <property type="entry name" value="Aldolase class I"/>
    <property type="match status" value="1"/>
</dbReference>
<organism evidence="11 12">
    <name type="scientific">Glycocaulis alkaliphilus</name>
    <dbReference type="NCBI Taxonomy" id="1434191"/>
    <lineage>
        <taxon>Bacteria</taxon>
        <taxon>Pseudomonadati</taxon>
        <taxon>Pseudomonadota</taxon>
        <taxon>Alphaproteobacteria</taxon>
        <taxon>Maricaulales</taxon>
        <taxon>Maricaulaceae</taxon>
        <taxon>Glycocaulis</taxon>
    </lineage>
</organism>
<comment type="pathway">
    <text evidence="2 9">Amino-acid biosynthesis; L-tryptophan biosynthesis; L-tryptophan from chorismate: step 3/5.</text>
</comment>
<evidence type="ECO:0000256" key="6">
    <source>
        <dbReference type="ARBA" id="ARBA00022822"/>
    </source>
</evidence>
<comment type="catalytic activity">
    <reaction evidence="1 9">
        <text>N-(5-phospho-beta-D-ribosyl)anthranilate = 1-(2-carboxyphenylamino)-1-deoxy-D-ribulose 5-phosphate</text>
        <dbReference type="Rhea" id="RHEA:21540"/>
        <dbReference type="ChEBI" id="CHEBI:18277"/>
        <dbReference type="ChEBI" id="CHEBI:58613"/>
        <dbReference type="EC" id="5.3.1.24"/>
    </reaction>
</comment>
<dbReference type="CDD" id="cd00405">
    <property type="entry name" value="PRAI"/>
    <property type="match status" value="1"/>
</dbReference>